<evidence type="ECO:0000259" key="5">
    <source>
        <dbReference type="Pfam" id="PF01258"/>
    </source>
</evidence>
<organism evidence="6 7">
    <name type="scientific">Neptunomonas antarctica</name>
    <dbReference type="NCBI Taxonomy" id="619304"/>
    <lineage>
        <taxon>Bacteria</taxon>
        <taxon>Pseudomonadati</taxon>
        <taxon>Pseudomonadota</taxon>
        <taxon>Gammaproteobacteria</taxon>
        <taxon>Oceanospirillales</taxon>
        <taxon>Oceanospirillaceae</taxon>
        <taxon>Neptunomonas</taxon>
    </lineage>
</organism>
<dbReference type="PANTHER" id="PTHR38777">
    <property type="entry name" value="FELS-2 PROPHAGE PROTEIN"/>
    <property type="match status" value="1"/>
</dbReference>
<dbReference type="AlphaFoldDB" id="A0A1N7MQG6"/>
<dbReference type="Pfam" id="PF01258">
    <property type="entry name" value="zf-dskA_traR"/>
    <property type="match status" value="1"/>
</dbReference>
<keyword evidence="3" id="KW-0862">Zinc</keyword>
<keyword evidence="1" id="KW-0479">Metal-binding</keyword>
<evidence type="ECO:0000313" key="6">
    <source>
        <dbReference type="EMBL" id="SIS88099.1"/>
    </source>
</evidence>
<protein>
    <submittedName>
        <fullName evidence="6">Transcriptional regulator, TraR/DksA family</fullName>
    </submittedName>
</protein>
<evidence type="ECO:0000256" key="2">
    <source>
        <dbReference type="ARBA" id="ARBA00022771"/>
    </source>
</evidence>
<evidence type="ECO:0000256" key="4">
    <source>
        <dbReference type="PROSITE-ProRule" id="PRU00510"/>
    </source>
</evidence>
<feature type="domain" description="Zinc finger DksA/TraR C4-type" evidence="5">
    <location>
        <begin position="37"/>
        <end position="66"/>
    </location>
</feature>
<dbReference type="PANTHER" id="PTHR38777:SF1">
    <property type="entry name" value="DNAK SUPPRESSOR PROTEIN"/>
    <property type="match status" value="1"/>
</dbReference>
<evidence type="ECO:0000256" key="3">
    <source>
        <dbReference type="ARBA" id="ARBA00022833"/>
    </source>
</evidence>
<dbReference type="STRING" id="619304.SAMN05421760_106251"/>
<evidence type="ECO:0000256" key="1">
    <source>
        <dbReference type="ARBA" id="ARBA00022723"/>
    </source>
</evidence>
<name>A0A1N7MQG6_9GAMM</name>
<evidence type="ECO:0000313" key="7">
    <source>
        <dbReference type="Proteomes" id="UP000185999"/>
    </source>
</evidence>
<feature type="zinc finger region" description="dksA C4-type" evidence="4">
    <location>
        <begin position="38"/>
        <end position="62"/>
    </location>
</feature>
<dbReference type="InterPro" id="IPR000962">
    <property type="entry name" value="Znf_DskA_TraR"/>
</dbReference>
<keyword evidence="2" id="KW-0863">Zinc-finger</keyword>
<dbReference type="GO" id="GO:0008270">
    <property type="term" value="F:zinc ion binding"/>
    <property type="evidence" value="ECO:0007669"/>
    <property type="project" value="UniProtKB-KW"/>
</dbReference>
<dbReference type="Proteomes" id="UP000185999">
    <property type="component" value="Unassembled WGS sequence"/>
</dbReference>
<reference evidence="7" key="1">
    <citation type="submission" date="2017-01" db="EMBL/GenBank/DDBJ databases">
        <authorList>
            <person name="Varghese N."/>
            <person name="Submissions S."/>
        </authorList>
    </citation>
    <scope>NUCLEOTIDE SEQUENCE [LARGE SCALE GENOMIC DNA]</scope>
    <source>
        <strain evidence="7">DSM 22306</strain>
    </source>
</reference>
<dbReference type="OrthoDB" id="962301at2"/>
<dbReference type="RefSeq" id="WP_076496053.1">
    <property type="nucleotide sequence ID" value="NZ_FTOE01000006.1"/>
</dbReference>
<sequence length="73" mass="8022">MNHEDQLELATQNIQAATDDRVASICKRLPKGESATHCVDCGLSIAQARRDALPGVQHCISCQEIEDQHGTHR</sequence>
<dbReference type="PROSITE" id="PS51128">
    <property type="entry name" value="ZF_DKSA_2"/>
    <property type="match status" value="1"/>
</dbReference>
<dbReference type="GO" id="GO:1900378">
    <property type="term" value="P:positive regulation of secondary metabolite biosynthetic process"/>
    <property type="evidence" value="ECO:0007669"/>
    <property type="project" value="TreeGrafter"/>
</dbReference>
<proteinExistence type="predicted"/>
<dbReference type="EMBL" id="FTOE01000006">
    <property type="protein sequence ID" value="SIS88099.1"/>
    <property type="molecule type" value="Genomic_DNA"/>
</dbReference>
<keyword evidence="7" id="KW-1185">Reference proteome</keyword>
<dbReference type="Gene3D" id="1.20.120.910">
    <property type="entry name" value="DksA, coiled-coil domain"/>
    <property type="match status" value="1"/>
</dbReference>
<accession>A0A1N7MQG6</accession>
<gene>
    <name evidence="6" type="ORF">SAMN05421760_106251</name>
</gene>
<dbReference type="SUPFAM" id="SSF57716">
    <property type="entry name" value="Glucocorticoid receptor-like (DNA-binding domain)"/>
    <property type="match status" value="1"/>
</dbReference>